<dbReference type="PANTHER" id="PTHR38248:SF2">
    <property type="entry name" value="FUNK1 11"/>
    <property type="match status" value="1"/>
</dbReference>
<keyword evidence="3" id="KW-1185">Reference proteome</keyword>
<gene>
    <name evidence="2" type="ORF">PAAG_05390</name>
</gene>
<dbReference type="Pfam" id="PF17667">
    <property type="entry name" value="Pkinase_fungal"/>
    <property type="match status" value="1"/>
</dbReference>
<dbReference type="eggNOG" id="ENOG502RQIR">
    <property type="taxonomic scope" value="Eukaryota"/>
</dbReference>
<dbReference type="GeneID" id="9096015"/>
<feature type="domain" description="Fungal-type protein kinase" evidence="1">
    <location>
        <begin position="249"/>
        <end position="362"/>
    </location>
</feature>
<name>C1H3P7_PARBA</name>
<dbReference type="VEuPathDB" id="FungiDB:PAAG_05390"/>
<evidence type="ECO:0000259" key="1">
    <source>
        <dbReference type="Pfam" id="PF17667"/>
    </source>
</evidence>
<dbReference type="Proteomes" id="UP000002059">
    <property type="component" value="Partially assembled WGS sequence"/>
</dbReference>
<protein>
    <recommendedName>
        <fullName evidence="1">Fungal-type protein kinase domain-containing protein</fullName>
    </recommendedName>
</protein>
<dbReference type="InterPro" id="IPR011009">
    <property type="entry name" value="Kinase-like_dom_sf"/>
</dbReference>
<dbReference type="STRING" id="502779.C1H3P7"/>
<reference evidence="2 3" key="1">
    <citation type="journal article" date="2011" name="PLoS Genet.">
        <title>Comparative genomic analysis of human fungal pathogens causing paracoccidioidomycosis.</title>
        <authorList>
            <person name="Desjardins C.A."/>
            <person name="Champion M.D."/>
            <person name="Holder J.W."/>
            <person name="Muszewska A."/>
            <person name="Goldberg J."/>
            <person name="Bailao A.M."/>
            <person name="Brigido M.M."/>
            <person name="Ferreira M.E."/>
            <person name="Garcia A.M."/>
            <person name="Grynberg M."/>
            <person name="Gujja S."/>
            <person name="Heiman D.I."/>
            <person name="Henn M.R."/>
            <person name="Kodira C.D."/>
            <person name="Leon-Narvaez H."/>
            <person name="Longo L.V."/>
            <person name="Ma L.J."/>
            <person name="Malavazi I."/>
            <person name="Matsuo A.L."/>
            <person name="Morais F.V."/>
            <person name="Pereira M."/>
            <person name="Rodriguez-Brito S."/>
            <person name="Sakthikumar S."/>
            <person name="Salem-Izacc S.M."/>
            <person name="Sykes S.M."/>
            <person name="Teixeira M.M."/>
            <person name="Vallejo M.C."/>
            <person name="Walter M.E."/>
            <person name="Yandava C."/>
            <person name="Young S."/>
            <person name="Zeng Q."/>
            <person name="Zucker J."/>
            <person name="Felipe M.S."/>
            <person name="Goldman G.H."/>
            <person name="Haas B.J."/>
            <person name="McEwen J.G."/>
            <person name="Nino-Vega G."/>
            <person name="Puccia R."/>
            <person name="San-Blas G."/>
            <person name="Soares C.M."/>
            <person name="Birren B.W."/>
            <person name="Cuomo C.A."/>
        </authorList>
    </citation>
    <scope>NUCLEOTIDE SEQUENCE [LARGE SCALE GENOMIC DNA]</scope>
    <source>
        <strain evidence="3">ATCC MYA-826 / Pb01</strain>
    </source>
</reference>
<dbReference type="PANTHER" id="PTHR38248">
    <property type="entry name" value="FUNK1 6"/>
    <property type="match status" value="1"/>
</dbReference>
<dbReference type="OrthoDB" id="4185642at2759"/>
<dbReference type="RefSeq" id="XP_015699788.1">
    <property type="nucleotide sequence ID" value="XM_015845562.1"/>
</dbReference>
<proteinExistence type="predicted"/>
<dbReference type="HOGENOM" id="CLU_685307_0_0_1"/>
<dbReference type="InterPro" id="IPR040976">
    <property type="entry name" value="Pkinase_fungal"/>
</dbReference>
<sequence>MDFSDIEPSEITFKRKLFSSEFSGIFLVHHHDNGLVKTATPERETNIHICESTAYRRLVKYGHCDCGIMFLNDKNPPSAIFLEYIPRMEMIHPHSFTKERGEVLNHGIREMSRAESKEGRVRRAVHRALVLHCDAKPRDVMIVSNDPERVIWLDFDRAQTYPTNSLTEGQQGFIEDEELMVSQLADSLRTSKHNLLVLSISAAHQALLFGYLSKIIFQETQISGQGDAGVQKMMFHINQPSRATQQENELAFSVQSAHEPSLFDRNGEELYDNCIFCCLVISPTGRPIYKYESLLELLMALHDAIKAHPSLYPDGNILHWDISKNNIIITDPEKADGHSGMLINLDLAKEFDSERSGAQHQTSKWSSWRLRCCLMSTIPIIMILSRSSTCLSGNVLITVGKA</sequence>
<dbReference type="KEGG" id="pbl:PAAG_05390"/>
<organism evidence="2 3">
    <name type="scientific">Paracoccidioides lutzii (strain ATCC MYA-826 / Pb01)</name>
    <name type="common">Paracoccidioides brasiliensis</name>
    <dbReference type="NCBI Taxonomy" id="502779"/>
    <lineage>
        <taxon>Eukaryota</taxon>
        <taxon>Fungi</taxon>
        <taxon>Dikarya</taxon>
        <taxon>Ascomycota</taxon>
        <taxon>Pezizomycotina</taxon>
        <taxon>Eurotiomycetes</taxon>
        <taxon>Eurotiomycetidae</taxon>
        <taxon>Onygenales</taxon>
        <taxon>Ajellomycetaceae</taxon>
        <taxon>Paracoccidioides</taxon>
    </lineage>
</organism>
<evidence type="ECO:0000313" key="2">
    <source>
        <dbReference type="EMBL" id="EEH34341.2"/>
    </source>
</evidence>
<dbReference type="OMA" id="IPRMEMI"/>
<dbReference type="EMBL" id="KN294005">
    <property type="protein sequence ID" value="EEH34341.2"/>
    <property type="molecule type" value="Genomic_DNA"/>
</dbReference>
<dbReference type="AlphaFoldDB" id="C1H3P7"/>
<dbReference type="SUPFAM" id="SSF56112">
    <property type="entry name" value="Protein kinase-like (PK-like)"/>
    <property type="match status" value="1"/>
</dbReference>
<accession>C1H3P7</accession>
<evidence type="ECO:0000313" key="3">
    <source>
        <dbReference type="Proteomes" id="UP000002059"/>
    </source>
</evidence>